<name>A0ABN2D2X0_9ACTN</name>
<protein>
    <submittedName>
        <fullName evidence="1">Uncharacterized protein</fullName>
    </submittedName>
</protein>
<keyword evidence="2" id="KW-1185">Reference proteome</keyword>
<comment type="caution">
    <text evidence="1">The sequence shown here is derived from an EMBL/GenBank/DDBJ whole genome shotgun (WGS) entry which is preliminary data.</text>
</comment>
<dbReference type="EMBL" id="BAAAQD010000039">
    <property type="protein sequence ID" value="GAA1567997.1"/>
    <property type="molecule type" value="Genomic_DNA"/>
</dbReference>
<gene>
    <name evidence="1" type="ORF">GCM10009827_107140</name>
</gene>
<proteinExistence type="predicted"/>
<evidence type="ECO:0000313" key="2">
    <source>
        <dbReference type="Proteomes" id="UP001501470"/>
    </source>
</evidence>
<accession>A0ABN2D2X0</accession>
<sequence>MPVAHSGVQMATGTPVVGRHLLDPNRLYGVARGHSEALRQAQVHGLRCLTTLGFALPDSARQWAQRPPATPCRTVERATRPVHDEWGIMQDGRPFFVAGYTSGGALYGWFRIPAASFACARRPTIRWLIVTLRCRFGVVACI</sequence>
<evidence type="ECO:0000313" key="1">
    <source>
        <dbReference type="EMBL" id="GAA1567997.1"/>
    </source>
</evidence>
<organism evidence="1 2">
    <name type="scientific">Dactylosporangium maewongense</name>
    <dbReference type="NCBI Taxonomy" id="634393"/>
    <lineage>
        <taxon>Bacteria</taxon>
        <taxon>Bacillati</taxon>
        <taxon>Actinomycetota</taxon>
        <taxon>Actinomycetes</taxon>
        <taxon>Micromonosporales</taxon>
        <taxon>Micromonosporaceae</taxon>
        <taxon>Dactylosporangium</taxon>
    </lineage>
</organism>
<reference evidence="1 2" key="1">
    <citation type="journal article" date="2019" name="Int. J. Syst. Evol. Microbiol.">
        <title>The Global Catalogue of Microorganisms (GCM) 10K type strain sequencing project: providing services to taxonomists for standard genome sequencing and annotation.</title>
        <authorList>
            <consortium name="The Broad Institute Genomics Platform"/>
            <consortium name="The Broad Institute Genome Sequencing Center for Infectious Disease"/>
            <person name="Wu L."/>
            <person name="Ma J."/>
        </authorList>
    </citation>
    <scope>NUCLEOTIDE SEQUENCE [LARGE SCALE GENOMIC DNA]</scope>
    <source>
        <strain evidence="1 2">JCM 15933</strain>
    </source>
</reference>
<dbReference type="Proteomes" id="UP001501470">
    <property type="component" value="Unassembled WGS sequence"/>
</dbReference>